<dbReference type="GO" id="GO:0005576">
    <property type="term" value="C:extracellular region"/>
    <property type="evidence" value="ECO:0007669"/>
    <property type="project" value="UniProtKB-SubCell"/>
</dbReference>
<proteinExistence type="inferred from homology"/>
<comment type="subcellular location">
    <subcellularLocation>
        <location evidence="1 7">Secreted</location>
    </subcellularLocation>
</comment>
<keyword evidence="8" id="KW-0472">Membrane</keyword>
<accession>A0A9I9DKQ8</accession>
<keyword evidence="3 7" id="KW-0217">Developmental protein</keyword>
<dbReference type="PANTHER" id="PTHR33109:SF6">
    <property type="entry name" value="EPIDERMAL PATTERNING FACTOR-LIKE PROTEIN 7-RELATED"/>
    <property type="match status" value="1"/>
</dbReference>
<organism evidence="9">
    <name type="scientific">Cucumis melo</name>
    <name type="common">Muskmelon</name>
    <dbReference type="NCBI Taxonomy" id="3656"/>
    <lineage>
        <taxon>Eukaryota</taxon>
        <taxon>Viridiplantae</taxon>
        <taxon>Streptophyta</taxon>
        <taxon>Embryophyta</taxon>
        <taxon>Tracheophyta</taxon>
        <taxon>Spermatophyta</taxon>
        <taxon>Magnoliopsida</taxon>
        <taxon>eudicotyledons</taxon>
        <taxon>Gunneridae</taxon>
        <taxon>Pentapetalae</taxon>
        <taxon>rosids</taxon>
        <taxon>fabids</taxon>
        <taxon>Cucurbitales</taxon>
        <taxon>Cucurbitaceae</taxon>
        <taxon>Benincaseae</taxon>
        <taxon>Cucumis</taxon>
    </lineage>
</organism>
<keyword evidence="8" id="KW-0812">Transmembrane</keyword>
<dbReference type="Pfam" id="PF17181">
    <property type="entry name" value="EPF"/>
    <property type="match status" value="1"/>
</dbReference>
<sequence length="149" mass="17046">VTNISNKLCSLFLPPCFYHFLYPFGSCFYQTKMKRFPLVAHISLLFGIFFIILMIGRSLDAARWDHMSFNAEDTHRTVNNSRNQQEKTKEVLGMELYPTGSSLPDCSHACGPCFPCKRVMVSFKCSVAESCPTVYRCMCKGKYYHVPSN</sequence>
<evidence type="ECO:0000256" key="3">
    <source>
        <dbReference type="ARBA" id="ARBA00022473"/>
    </source>
</evidence>
<feature type="transmembrane region" description="Helical" evidence="8">
    <location>
        <begin position="38"/>
        <end position="59"/>
    </location>
</feature>
<dbReference type="PANTHER" id="PTHR33109">
    <property type="entry name" value="EPIDERMAL PATTERNING FACTOR-LIKE PROTEIN 4"/>
    <property type="match status" value="1"/>
</dbReference>
<dbReference type="Gramene" id="MELO3C019934.2.1">
    <property type="protein sequence ID" value="MELO3C019934.2.1"/>
    <property type="gene ID" value="MELO3C019934.2"/>
</dbReference>
<evidence type="ECO:0000256" key="5">
    <source>
        <dbReference type="ARBA" id="ARBA00022729"/>
    </source>
</evidence>
<dbReference type="EnsemblPlants" id="MELO3C019934.2.1">
    <property type="protein sequence ID" value="MELO3C019934.2.1"/>
    <property type="gene ID" value="MELO3C019934.2"/>
</dbReference>
<keyword evidence="5" id="KW-0732">Signal</keyword>
<dbReference type="InterPro" id="IPR039455">
    <property type="entry name" value="EPFL"/>
</dbReference>
<keyword evidence="8" id="KW-1133">Transmembrane helix</keyword>
<evidence type="ECO:0000256" key="7">
    <source>
        <dbReference type="RuleBase" id="RU367102"/>
    </source>
</evidence>
<comment type="similarity">
    <text evidence="2 7">Belongs to the plant cysteine rich small secretory peptide family. Epidermal patterning factor subfamily.</text>
</comment>
<reference evidence="9" key="1">
    <citation type="submission" date="2023-03" db="UniProtKB">
        <authorList>
            <consortium name="EnsemblPlants"/>
        </authorList>
    </citation>
    <scope>IDENTIFICATION</scope>
</reference>
<dbReference type="AlphaFoldDB" id="A0A9I9DKQ8"/>
<evidence type="ECO:0000256" key="1">
    <source>
        <dbReference type="ARBA" id="ARBA00004613"/>
    </source>
</evidence>
<evidence type="ECO:0000256" key="6">
    <source>
        <dbReference type="ARBA" id="ARBA00023157"/>
    </source>
</evidence>
<dbReference type="GO" id="GO:0010052">
    <property type="term" value="P:guard cell differentiation"/>
    <property type="evidence" value="ECO:0007669"/>
    <property type="project" value="UniProtKB-UniRule"/>
</dbReference>
<protein>
    <recommendedName>
        <fullName evidence="7">Epidermal patterning factor-like protein</fullName>
    </recommendedName>
</protein>
<keyword evidence="4 7" id="KW-0964">Secreted</keyword>
<evidence type="ECO:0000313" key="9">
    <source>
        <dbReference type="EnsemblPlants" id="MELO3C019934.2.1"/>
    </source>
</evidence>
<comment type="function">
    <text evidence="7">Controls stomatal patterning.</text>
</comment>
<keyword evidence="6" id="KW-1015">Disulfide bond</keyword>
<evidence type="ECO:0000256" key="4">
    <source>
        <dbReference type="ARBA" id="ARBA00022525"/>
    </source>
</evidence>
<name>A0A9I9DKQ8_CUCME</name>
<evidence type="ECO:0000256" key="8">
    <source>
        <dbReference type="SAM" id="Phobius"/>
    </source>
</evidence>
<evidence type="ECO:0000256" key="2">
    <source>
        <dbReference type="ARBA" id="ARBA00008127"/>
    </source>
</evidence>